<dbReference type="InterPro" id="IPR045058">
    <property type="entry name" value="GIMA/IAN/Toc"/>
</dbReference>
<gene>
    <name evidence="5" type="ORF">MEDL_2078</name>
</gene>
<dbReference type="Pfam" id="PF04548">
    <property type="entry name" value="AIG1"/>
    <property type="match status" value="1"/>
</dbReference>
<dbReference type="OrthoDB" id="8052050at2759"/>
<protein>
    <recommendedName>
        <fullName evidence="4">AIG1-type G domain-containing protein</fullName>
    </recommendedName>
</protein>
<dbReference type="EMBL" id="CAJPWZ010000139">
    <property type="protein sequence ID" value="CAG2186540.1"/>
    <property type="molecule type" value="Genomic_DNA"/>
</dbReference>
<comment type="similarity">
    <text evidence="1">Belongs to the TRAFAC class TrmE-Era-EngA-EngB-Septin-like GTPase superfamily. AIG1/Toc34/Toc159-like paraseptin GTPase family. IAN subfamily.</text>
</comment>
<keyword evidence="3" id="KW-0342">GTP-binding</keyword>
<keyword evidence="6" id="KW-1185">Reference proteome</keyword>
<dbReference type="Gene3D" id="3.40.50.300">
    <property type="entry name" value="P-loop containing nucleotide triphosphate hydrolases"/>
    <property type="match status" value="2"/>
</dbReference>
<proteinExistence type="inferred from homology"/>
<dbReference type="PANTHER" id="PTHR10903:SF184">
    <property type="entry name" value="GTP-BINDING PROTEIN A"/>
    <property type="match status" value="1"/>
</dbReference>
<dbReference type="GO" id="GO:0005525">
    <property type="term" value="F:GTP binding"/>
    <property type="evidence" value="ECO:0007669"/>
    <property type="project" value="UniProtKB-KW"/>
</dbReference>
<dbReference type="PANTHER" id="PTHR10903">
    <property type="entry name" value="GTPASE, IMAP FAMILY MEMBER-RELATED"/>
    <property type="match status" value="1"/>
</dbReference>
<dbReference type="AlphaFoldDB" id="A0A8S3PV34"/>
<feature type="domain" description="AIG1-type G" evidence="4">
    <location>
        <begin position="265"/>
        <end position="469"/>
    </location>
</feature>
<dbReference type="InterPro" id="IPR027417">
    <property type="entry name" value="P-loop_NTPase"/>
</dbReference>
<sequence length="482" mass="54956">MISSLYTDRNIMLKPRIVQIDFEIAMHNEFLDPTTVEIRIVLIGKTGSGKSSTANTITRKAGDIDKNLRNTVDFCKNNNVFIYNGRIGNDKAGKSTSKNLSVVDYALSTAHLLKFVKHFEVLEFSKLYSDIHSPLSLVLGEIRPEFIHQNECDRNIPVRIKPWKFEKSLDFKNNIDLSRVEAVLENLDILNTNTTDVQKDSVNQVVQEISNILLESAKNSLGLTCGKQNSENSKKQPNKLWFNSDCYKARKELRRAKRLYKHYGPTKLRILLFGLQGSGVSSTANTIIGEARFRTGLSFEPITTYCTREASEIFGRQVEIIDTPGFPNAINVDTVDNAFCRLKQGFEMLEPGPNVFILVLPIQRFNDDSKLMLECLDKYDDIKRHVIVIFTGIDKVEQPLEKTKQDIINSESLRELLQFASGRFIMFNNRVKDANQVKTLLESAEVVSKNYSHFMDSRIFNERSVLQMKRIVEGRMKPGVLL</sequence>
<evidence type="ECO:0000313" key="5">
    <source>
        <dbReference type="EMBL" id="CAG2186540.1"/>
    </source>
</evidence>
<dbReference type="PROSITE" id="PS51720">
    <property type="entry name" value="G_AIG1"/>
    <property type="match status" value="1"/>
</dbReference>
<accession>A0A8S3PV34</accession>
<evidence type="ECO:0000256" key="2">
    <source>
        <dbReference type="ARBA" id="ARBA00022741"/>
    </source>
</evidence>
<keyword evidence="2" id="KW-0547">Nucleotide-binding</keyword>
<dbReference type="Proteomes" id="UP000683360">
    <property type="component" value="Unassembled WGS sequence"/>
</dbReference>
<organism evidence="5 6">
    <name type="scientific">Mytilus edulis</name>
    <name type="common">Blue mussel</name>
    <dbReference type="NCBI Taxonomy" id="6550"/>
    <lineage>
        <taxon>Eukaryota</taxon>
        <taxon>Metazoa</taxon>
        <taxon>Spiralia</taxon>
        <taxon>Lophotrochozoa</taxon>
        <taxon>Mollusca</taxon>
        <taxon>Bivalvia</taxon>
        <taxon>Autobranchia</taxon>
        <taxon>Pteriomorphia</taxon>
        <taxon>Mytilida</taxon>
        <taxon>Mytiloidea</taxon>
        <taxon>Mytilidae</taxon>
        <taxon>Mytilinae</taxon>
        <taxon>Mytilus</taxon>
    </lineage>
</organism>
<reference evidence="5" key="1">
    <citation type="submission" date="2021-03" db="EMBL/GenBank/DDBJ databases">
        <authorList>
            <person name="Bekaert M."/>
        </authorList>
    </citation>
    <scope>NUCLEOTIDE SEQUENCE</scope>
</reference>
<evidence type="ECO:0000259" key="4">
    <source>
        <dbReference type="PROSITE" id="PS51720"/>
    </source>
</evidence>
<name>A0A8S3PV34_MYTED</name>
<evidence type="ECO:0000256" key="3">
    <source>
        <dbReference type="ARBA" id="ARBA00023134"/>
    </source>
</evidence>
<comment type="caution">
    <text evidence="5">The sequence shown here is derived from an EMBL/GenBank/DDBJ whole genome shotgun (WGS) entry which is preliminary data.</text>
</comment>
<evidence type="ECO:0000313" key="6">
    <source>
        <dbReference type="Proteomes" id="UP000683360"/>
    </source>
</evidence>
<evidence type="ECO:0000256" key="1">
    <source>
        <dbReference type="ARBA" id="ARBA00008535"/>
    </source>
</evidence>
<dbReference type="InterPro" id="IPR006703">
    <property type="entry name" value="G_AIG1"/>
</dbReference>
<dbReference type="SUPFAM" id="SSF52540">
    <property type="entry name" value="P-loop containing nucleoside triphosphate hydrolases"/>
    <property type="match status" value="1"/>
</dbReference>